<dbReference type="GO" id="GO:0005524">
    <property type="term" value="F:ATP binding"/>
    <property type="evidence" value="ECO:0007669"/>
    <property type="project" value="UniProtKB-KW"/>
</dbReference>
<evidence type="ECO:0000256" key="8">
    <source>
        <dbReference type="ARBA" id="ARBA00023065"/>
    </source>
</evidence>
<dbReference type="InterPro" id="IPR003593">
    <property type="entry name" value="AAA+_ATPase"/>
</dbReference>
<dbReference type="EMBL" id="JANCPR020000007">
    <property type="protein sequence ID" value="MDJ1132103.1"/>
    <property type="molecule type" value="Genomic_DNA"/>
</dbReference>
<keyword evidence="9" id="KW-0472">Membrane</keyword>
<organism evidence="12 13">
    <name type="scientific">Streptomyces iconiensis</name>
    <dbReference type="NCBI Taxonomy" id="1384038"/>
    <lineage>
        <taxon>Bacteria</taxon>
        <taxon>Bacillati</taxon>
        <taxon>Actinomycetota</taxon>
        <taxon>Actinomycetes</taxon>
        <taxon>Kitasatosporales</taxon>
        <taxon>Streptomycetaceae</taxon>
        <taxon>Streptomyces</taxon>
    </lineage>
</organism>
<evidence type="ECO:0000313" key="13">
    <source>
        <dbReference type="Proteomes" id="UP001214441"/>
    </source>
</evidence>
<dbReference type="Gene3D" id="3.40.50.300">
    <property type="entry name" value="P-loop containing nucleotide triphosphate hydrolases"/>
    <property type="match status" value="1"/>
</dbReference>
<evidence type="ECO:0000313" key="12">
    <source>
        <dbReference type="EMBL" id="MDJ1132103.1"/>
    </source>
</evidence>
<dbReference type="InterPro" id="IPR017871">
    <property type="entry name" value="ABC_transporter-like_CS"/>
</dbReference>
<comment type="caution">
    <text evidence="12">The sequence shown here is derived from an EMBL/GenBank/DDBJ whole genome shotgun (WGS) entry which is preliminary data.</text>
</comment>
<keyword evidence="4" id="KW-0410">Iron transport</keyword>
<dbReference type="PROSITE" id="PS00211">
    <property type="entry name" value="ABC_TRANSPORTER_1"/>
    <property type="match status" value="1"/>
</dbReference>
<keyword evidence="13" id="KW-1185">Reference proteome</keyword>
<dbReference type="Proteomes" id="UP001214441">
    <property type="component" value="Unassembled WGS sequence"/>
</dbReference>
<gene>
    <name evidence="12" type="ORF">NMN56_009095</name>
</gene>
<reference evidence="12 13" key="1">
    <citation type="submission" date="2023-05" db="EMBL/GenBank/DDBJ databases">
        <title>Streptantibioticus silvisoli sp. nov., acidotolerant actinomycetes 1 from pine litter.</title>
        <authorList>
            <person name="Swiecimska M."/>
            <person name="Golinska P."/>
            <person name="Sangal V."/>
            <person name="Wachnowicz B."/>
            <person name="Goodfellow M."/>
        </authorList>
    </citation>
    <scope>NUCLEOTIDE SEQUENCE [LARGE SCALE GENOMIC DNA]</scope>
    <source>
        <strain evidence="12 13">DSM 42109</strain>
    </source>
</reference>
<keyword evidence="5" id="KW-0547">Nucleotide-binding</keyword>
<keyword evidence="6 12" id="KW-0067">ATP-binding</keyword>
<feature type="domain" description="ABC transporter" evidence="11">
    <location>
        <begin position="22"/>
        <end position="257"/>
    </location>
</feature>
<evidence type="ECO:0000256" key="4">
    <source>
        <dbReference type="ARBA" id="ARBA00022496"/>
    </source>
</evidence>
<evidence type="ECO:0000256" key="3">
    <source>
        <dbReference type="ARBA" id="ARBA00022475"/>
    </source>
</evidence>
<protein>
    <submittedName>
        <fullName evidence="12">ABC transporter ATP-binding protein</fullName>
    </submittedName>
</protein>
<evidence type="ECO:0000256" key="7">
    <source>
        <dbReference type="ARBA" id="ARBA00023004"/>
    </source>
</evidence>
<evidence type="ECO:0000256" key="1">
    <source>
        <dbReference type="ARBA" id="ARBA00004202"/>
    </source>
</evidence>
<keyword evidence="3" id="KW-1003">Cell membrane</keyword>
<sequence>MSAEYVTGNEYGAHTSHGGSRLAARGVTVGYGSRAVIDGLDVAIPPGVITTIIGPNGCGKSTLLRTLTRLLKPAKGTVVLDGEDVARLKTRDVAKKLGLLPQAPVAPEGLTVSDLVARGRHPHQSWLRQWSSDDAGVVERALAMTGVSELADRPVDSLSGGQRQRVWISMTLAQGTDLLLLDEPTTYLDLAHAIDVLDLVDDLHESGCTVVMVLHDLNLATRYSDHLIVMREGSILAQGHPRDVITAGLLDEAFGLRATVIEDPVGDRPLIVPIGRTHVQAGQSEQPGQSEQFGHSEHSERSGTVPAEEYAN</sequence>
<evidence type="ECO:0000256" key="10">
    <source>
        <dbReference type="SAM" id="MobiDB-lite"/>
    </source>
</evidence>
<dbReference type="SUPFAM" id="SSF52540">
    <property type="entry name" value="P-loop containing nucleoside triphosphate hydrolases"/>
    <property type="match status" value="1"/>
</dbReference>
<feature type="compositionally biased region" description="Polar residues" evidence="10">
    <location>
        <begin position="280"/>
        <end position="293"/>
    </location>
</feature>
<evidence type="ECO:0000256" key="6">
    <source>
        <dbReference type="ARBA" id="ARBA00022840"/>
    </source>
</evidence>
<keyword evidence="2" id="KW-0813">Transport</keyword>
<dbReference type="PANTHER" id="PTHR42771:SF2">
    <property type="entry name" value="IRON(3+)-HYDROXAMATE IMPORT ATP-BINDING PROTEIN FHUC"/>
    <property type="match status" value="1"/>
</dbReference>
<keyword evidence="8" id="KW-0406">Ion transport</keyword>
<evidence type="ECO:0000256" key="9">
    <source>
        <dbReference type="ARBA" id="ARBA00023136"/>
    </source>
</evidence>
<dbReference type="SMART" id="SM00382">
    <property type="entry name" value="AAA"/>
    <property type="match status" value="1"/>
</dbReference>
<accession>A0ABT6ZUI0</accession>
<comment type="subcellular location">
    <subcellularLocation>
        <location evidence="1">Cell membrane</location>
        <topology evidence="1">Peripheral membrane protein</topology>
    </subcellularLocation>
</comment>
<dbReference type="PROSITE" id="PS50893">
    <property type="entry name" value="ABC_TRANSPORTER_2"/>
    <property type="match status" value="1"/>
</dbReference>
<keyword evidence="7" id="KW-0408">Iron</keyword>
<dbReference type="CDD" id="cd03214">
    <property type="entry name" value="ABC_Iron-Siderophores_B12_Hemin"/>
    <property type="match status" value="1"/>
</dbReference>
<dbReference type="Pfam" id="PF00005">
    <property type="entry name" value="ABC_tran"/>
    <property type="match status" value="1"/>
</dbReference>
<evidence type="ECO:0000256" key="2">
    <source>
        <dbReference type="ARBA" id="ARBA00022448"/>
    </source>
</evidence>
<dbReference type="PANTHER" id="PTHR42771">
    <property type="entry name" value="IRON(3+)-HYDROXAMATE IMPORT ATP-BINDING PROTEIN FHUC"/>
    <property type="match status" value="1"/>
</dbReference>
<name>A0ABT6ZUI0_9ACTN</name>
<evidence type="ECO:0000259" key="11">
    <source>
        <dbReference type="PROSITE" id="PS50893"/>
    </source>
</evidence>
<evidence type="ECO:0000256" key="5">
    <source>
        <dbReference type="ARBA" id="ARBA00022741"/>
    </source>
</evidence>
<proteinExistence type="predicted"/>
<dbReference type="InterPro" id="IPR027417">
    <property type="entry name" value="P-loop_NTPase"/>
</dbReference>
<dbReference type="InterPro" id="IPR003439">
    <property type="entry name" value="ABC_transporter-like_ATP-bd"/>
</dbReference>
<feature type="region of interest" description="Disordered" evidence="10">
    <location>
        <begin position="279"/>
        <end position="312"/>
    </location>
</feature>
<dbReference type="InterPro" id="IPR051535">
    <property type="entry name" value="Siderophore_ABC-ATPase"/>
</dbReference>